<protein>
    <recommendedName>
        <fullName evidence="2">DUF6604 domain-containing protein</fullName>
    </recommendedName>
</protein>
<dbReference type="OrthoDB" id="2834051at2759"/>
<organism evidence="3 4">
    <name type="scientific">Pterulicium gracile</name>
    <dbReference type="NCBI Taxonomy" id="1884261"/>
    <lineage>
        <taxon>Eukaryota</taxon>
        <taxon>Fungi</taxon>
        <taxon>Dikarya</taxon>
        <taxon>Basidiomycota</taxon>
        <taxon>Agaricomycotina</taxon>
        <taxon>Agaricomycetes</taxon>
        <taxon>Agaricomycetidae</taxon>
        <taxon>Agaricales</taxon>
        <taxon>Pleurotineae</taxon>
        <taxon>Pterulaceae</taxon>
        <taxon>Pterulicium</taxon>
    </lineage>
</organism>
<evidence type="ECO:0000259" key="2">
    <source>
        <dbReference type="Pfam" id="PF20253"/>
    </source>
</evidence>
<dbReference type="EMBL" id="ML178858">
    <property type="protein sequence ID" value="TFK96543.1"/>
    <property type="molecule type" value="Genomic_DNA"/>
</dbReference>
<evidence type="ECO:0000256" key="1">
    <source>
        <dbReference type="SAM" id="MobiDB-lite"/>
    </source>
</evidence>
<reference evidence="3 4" key="1">
    <citation type="journal article" date="2019" name="Nat. Ecol. Evol.">
        <title>Megaphylogeny resolves global patterns of mushroom evolution.</title>
        <authorList>
            <person name="Varga T."/>
            <person name="Krizsan K."/>
            <person name="Foldi C."/>
            <person name="Dima B."/>
            <person name="Sanchez-Garcia M."/>
            <person name="Sanchez-Ramirez S."/>
            <person name="Szollosi G.J."/>
            <person name="Szarkandi J.G."/>
            <person name="Papp V."/>
            <person name="Albert L."/>
            <person name="Andreopoulos W."/>
            <person name="Angelini C."/>
            <person name="Antonin V."/>
            <person name="Barry K.W."/>
            <person name="Bougher N.L."/>
            <person name="Buchanan P."/>
            <person name="Buyck B."/>
            <person name="Bense V."/>
            <person name="Catcheside P."/>
            <person name="Chovatia M."/>
            <person name="Cooper J."/>
            <person name="Damon W."/>
            <person name="Desjardin D."/>
            <person name="Finy P."/>
            <person name="Geml J."/>
            <person name="Haridas S."/>
            <person name="Hughes K."/>
            <person name="Justo A."/>
            <person name="Karasinski D."/>
            <person name="Kautmanova I."/>
            <person name="Kiss B."/>
            <person name="Kocsube S."/>
            <person name="Kotiranta H."/>
            <person name="LaButti K.M."/>
            <person name="Lechner B.E."/>
            <person name="Liimatainen K."/>
            <person name="Lipzen A."/>
            <person name="Lukacs Z."/>
            <person name="Mihaltcheva S."/>
            <person name="Morgado L.N."/>
            <person name="Niskanen T."/>
            <person name="Noordeloos M.E."/>
            <person name="Ohm R.A."/>
            <person name="Ortiz-Santana B."/>
            <person name="Ovrebo C."/>
            <person name="Racz N."/>
            <person name="Riley R."/>
            <person name="Savchenko A."/>
            <person name="Shiryaev A."/>
            <person name="Soop K."/>
            <person name="Spirin V."/>
            <person name="Szebenyi C."/>
            <person name="Tomsovsky M."/>
            <person name="Tulloss R.E."/>
            <person name="Uehling J."/>
            <person name="Grigoriev I.V."/>
            <person name="Vagvolgyi C."/>
            <person name="Papp T."/>
            <person name="Martin F.M."/>
            <person name="Miettinen O."/>
            <person name="Hibbett D.S."/>
            <person name="Nagy L.G."/>
        </authorList>
    </citation>
    <scope>NUCLEOTIDE SEQUENCE [LARGE SCALE GENOMIC DNA]</scope>
    <source>
        <strain evidence="3 4">CBS 309.79</strain>
    </source>
</reference>
<feature type="domain" description="DUF6604" evidence="2">
    <location>
        <begin position="25"/>
        <end position="215"/>
    </location>
</feature>
<feature type="compositionally biased region" description="Pro residues" evidence="1">
    <location>
        <begin position="456"/>
        <end position="465"/>
    </location>
</feature>
<dbReference type="Proteomes" id="UP000305067">
    <property type="component" value="Unassembled WGS sequence"/>
</dbReference>
<evidence type="ECO:0000313" key="4">
    <source>
        <dbReference type="Proteomes" id="UP000305067"/>
    </source>
</evidence>
<accession>A0A5C3QDJ9</accession>
<name>A0A5C3QDJ9_9AGAR</name>
<evidence type="ECO:0000313" key="3">
    <source>
        <dbReference type="EMBL" id="TFK96543.1"/>
    </source>
</evidence>
<proteinExistence type="predicted"/>
<gene>
    <name evidence="3" type="ORF">BDV98DRAFT_608170</name>
</gene>
<dbReference type="InterPro" id="IPR046539">
    <property type="entry name" value="DUF6604"/>
</dbReference>
<feature type="region of interest" description="Disordered" evidence="1">
    <location>
        <begin position="439"/>
        <end position="465"/>
    </location>
</feature>
<keyword evidence="4" id="KW-1185">Reference proteome</keyword>
<sequence length="465" mass="52657">MVHSEFSSQYSAASKQPLFLEPSPKALVAMAKCMCEHSYSDELLEGILEDLSEVTALRKQVGLLYIQMIGQNDPYQAGHVRRITILQEVQDHLANCPPLLTSLFCGVISIGECDGSSDEEDQTDLDTDPEELISRERRRILSMPLSNFGITLAGDEEWAEPWDTEEWVLLMELDDLKQHVCETWTRYTEGAITLVVASTVTSQAVLLAKYMDAKLAGILHRSTSYMDHRTLLAKITSPLSSYPEALFTELSSTYNHAYQKLLFPDAWHMLDQCLAHSDPEAEQPYPGVSAIDESPLIASFCELLSPKFRTNNFIPTHVVFQWSLWKEIVHVNRGNLDNPFRQLQEASHDILDSARDWQSQLSDEIHDPVRDSADQLSRRIEIDSIAWIQERILEDHAHQYKKDHWLNEDRGSPHSAFVMNPWLAALLIRGYSFTAMLKTSPPSTGARTSPSLRPLLLPPSRGPIF</sequence>
<dbReference type="AlphaFoldDB" id="A0A5C3QDJ9"/>
<dbReference type="Pfam" id="PF20253">
    <property type="entry name" value="DUF6604"/>
    <property type="match status" value="1"/>
</dbReference>